<keyword evidence="3" id="KW-0812">Transmembrane</keyword>
<keyword evidence="2" id="KW-0997">Cell inner membrane</keyword>
<gene>
    <name evidence="6" type="ORF">SAMN02745729_101218</name>
</gene>
<dbReference type="STRING" id="1122198.SAMN02745729_101218"/>
<dbReference type="NCBIfam" id="TIGR04409">
    <property type="entry name" value="LptC_YrbK"/>
    <property type="match status" value="1"/>
</dbReference>
<evidence type="ECO:0000256" key="3">
    <source>
        <dbReference type="ARBA" id="ARBA00022692"/>
    </source>
</evidence>
<dbReference type="PANTHER" id="PTHR37481">
    <property type="entry name" value="LIPOPOLYSACCHARIDE EXPORT SYSTEM PROTEIN LPTC"/>
    <property type="match status" value="1"/>
</dbReference>
<keyword evidence="4" id="KW-1133">Transmembrane helix</keyword>
<dbReference type="PANTHER" id="PTHR37481:SF1">
    <property type="entry name" value="LIPOPOLYSACCHARIDE EXPORT SYSTEM PROTEIN LPTC"/>
    <property type="match status" value="1"/>
</dbReference>
<keyword evidence="5" id="KW-0472">Membrane</keyword>
<proteinExistence type="predicted"/>
<reference evidence="7" key="1">
    <citation type="submission" date="2016-10" db="EMBL/GenBank/DDBJ databases">
        <authorList>
            <person name="Varghese N."/>
            <person name="Submissions S."/>
        </authorList>
    </citation>
    <scope>NUCLEOTIDE SEQUENCE [LARGE SCALE GENOMIC DNA]</scope>
    <source>
        <strain evidence="7">DSM 11526</strain>
    </source>
</reference>
<dbReference type="InterPro" id="IPR052363">
    <property type="entry name" value="LPS_export_LptC"/>
</dbReference>
<dbReference type="GO" id="GO:0005886">
    <property type="term" value="C:plasma membrane"/>
    <property type="evidence" value="ECO:0007669"/>
    <property type="project" value="InterPro"/>
</dbReference>
<keyword evidence="1" id="KW-1003">Cell membrane</keyword>
<evidence type="ECO:0000256" key="4">
    <source>
        <dbReference type="ARBA" id="ARBA00022989"/>
    </source>
</evidence>
<evidence type="ECO:0000256" key="2">
    <source>
        <dbReference type="ARBA" id="ARBA00022519"/>
    </source>
</evidence>
<dbReference type="RefSeq" id="WP_091821728.1">
    <property type="nucleotide sequence ID" value="NZ_FNRJ01000001.1"/>
</dbReference>
<evidence type="ECO:0000313" key="7">
    <source>
        <dbReference type="Proteomes" id="UP000242469"/>
    </source>
</evidence>
<dbReference type="Proteomes" id="UP000242469">
    <property type="component" value="Unassembled WGS sequence"/>
</dbReference>
<dbReference type="InterPro" id="IPR026265">
    <property type="entry name" value="LptC"/>
</dbReference>
<dbReference type="EMBL" id="FNRJ01000001">
    <property type="protein sequence ID" value="SEA01261.1"/>
    <property type="molecule type" value="Genomic_DNA"/>
</dbReference>
<dbReference type="Gene3D" id="2.60.450.10">
    <property type="entry name" value="Lipopolysaccharide (LPS) transport protein A like domain"/>
    <property type="match status" value="1"/>
</dbReference>
<name>A0A1H3XQV1_9GAMM</name>
<dbReference type="Pfam" id="PF06835">
    <property type="entry name" value="LptC"/>
    <property type="match status" value="1"/>
</dbReference>
<keyword evidence="7" id="KW-1185">Reference proteome</keyword>
<dbReference type="OrthoDB" id="5797118at2"/>
<dbReference type="InterPro" id="IPR010664">
    <property type="entry name" value="LipoPS_assembly_LptC-rel"/>
</dbReference>
<sequence length="187" mass="21395">MLQSRLRLSIALILLLVPLLWWGFASTRLNDEPLLDNGAARIDFFVREARITRWNQSGEMAQELSSPLMRHYPEPGEMLLDNPTTLIPREQSGEFRILAQEGRMPDSQERIVLAGDVQLHDNPPSGSASEMLTERLTLYPPRDYAHTDLPVRVIRGLDHMESQGMEVFFDEQRVELLSEVKGTYHAN</sequence>
<evidence type="ECO:0000256" key="1">
    <source>
        <dbReference type="ARBA" id="ARBA00022475"/>
    </source>
</evidence>
<dbReference type="AlphaFoldDB" id="A0A1H3XQV1"/>
<dbReference type="GO" id="GO:0017089">
    <property type="term" value="F:glycolipid transfer activity"/>
    <property type="evidence" value="ECO:0007669"/>
    <property type="project" value="TreeGrafter"/>
</dbReference>
<organism evidence="6 7">
    <name type="scientific">Marinobacterium iners DSM 11526</name>
    <dbReference type="NCBI Taxonomy" id="1122198"/>
    <lineage>
        <taxon>Bacteria</taxon>
        <taxon>Pseudomonadati</taxon>
        <taxon>Pseudomonadota</taxon>
        <taxon>Gammaproteobacteria</taxon>
        <taxon>Oceanospirillales</taxon>
        <taxon>Oceanospirillaceae</taxon>
        <taxon>Marinobacterium</taxon>
    </lineage>
</organism>
<evidence type="ECO:0000313" key="6">
    <source>
        <dbReference type="EMBL" id="SEA01261.1"/>
    </source>
</evidence>
<protein>
    <submittedName>
        <fullName evidence="6">Lipopolysaccharide-assembly, LptC-related</fullName>
    </submittedName>
</protein>
<dbReference type="GO" id="GO:0015221">
    <property type="term" value="F:lipopolysaccharide transmembrane transporter activity"/>
    <property type="evidence" value="ECO:0007669"/>
    <property type="project" value="InterPro"/>
</dbReference>
<accession>A0A1H3XQV1</accession>
<evidence type="ECO:0000256" key="5">
    <source>
        <dbReference type="ARBA" id="ARBA00023136"/>
    </source>
</evidence>
<dbReference type="GO" id="GO:0030288">
    <property type="term" value="C:outer membrane-bounded periplasmic space"/>
    <property type="evidence" value="ECO:0007669"/>
    <property type="project" value="TreeGrafter"/>
</dbReference>